<dbReference type="PANTHER" id="PTHR35201:SF4">
    <property type="entry name" value="BETA-PINACENE SYNTHASE-RELATED"/>
    <property type="match status" value="1"/>
</dbReference>
<dbReference type="Pfam" id="PF19086">
    <property type="entry name" value="Terpene_syn_C_2"/>
    <property type="match status" value="1"/>
</dbReference>
<accession>A0A8H4TYK0</accession>
<proteinExistence type="inferred from homology"/>
<protein>
    <recommendedName>
        <fullName evidence="4">Terpene synthase</fullName>
        <ecNumber evidence="4">4.2.3.-</ecNumber>
    </recommendedName>
</protein>
<keyword evidence="4" id="KW-0479">Metal-binding</keyword>
<evidence type="ECO:0000256" key="2">
    <source>
        <dbReference type="ARBA" id="ARBA00006333"/>
    </source>
</evidence>
<dbReference type="AlphaFoldDB" id="A0A8H4TYK0"/>
<dbReference type="Gene3D" id="1.10.600.10">
    <property type="entry name" value="Farnesyl Diphosphate Synthase"/>
    <property type="match status" value="1"/>
</dbReference>
<comment type="similarity">
    <text evidence="2 4">Belongs to the terpene synthase family.</text>
</comment>
<dbReference type="EC" id="4.2.3.-" evidence="4"/>
<evidence type="ECO:0000313" key="5">
    <source>
        <dbReference type="EMBL" id="KAF4966447.1"/>
    </source>
</evidence>
<comment type="cofactor">
    <cofactor evidence="1 4">
        <name>Mg(2+)</name>
        <dbReference type="ChEBI" id="CHEBI:18420"/>
    </cofactor>
</comment>
<dbReference type="PANTHER" id="PTHR35201">
    <property type="entry name" value="TERPENE SYNTHASE"/>
    <property type="match status" value="1"/>
</dbReference>
<organism evidence="5 6">
    <name type="scientific">Fusarium zealandicum</name>
    <dbReference type="NCBI Taxonomy" id="1053134"/>
    <lineage>
        <taxon>Eukaryota</taxon>
        <taxon>Fungi</taxon>
        <taxon>Dikarya</taxon>
        <taxon>Ascomycota</taxon>
        <taxon>Pezizomycotina</taxon>
        <taxon>Sordariomycetes</taxon>
        <taxon>Hypocreomycetidae</taxon>
        <taxon>Hypocreales</taxon>
        <taxon>Nectriaceae</taxon>
        <taxon>Fusarium</taxon>
        <taxon>Fusarium staphyleae species complex</taxon>
    </lineage>
</organism>
<dbReference type="GO" id="GO:0010333">
    <property type="term" value="F:terpene synthase activity"/>
    <property type="evidence" value="ECO:0007669"/>
    <property type="project" value="InterPro"/>
</dbReference>
<name>A0A8H4TYK0_9HYPO</name>
<evidence type="ECO:0000256" key="4">
    <source>
        <dbReference type="RuleBase" id="RU366034"/>
    </source>
</evidence>
<reference evidence="5" key="1">
    <citation type="journal article" date="2020" name="BMC Genomics">
        <title>Correction to: Identification and distribution of gene clusters required for synthesis of sphingolipid metabolism inhibitors in diverse species of the filamentous fungus Fusarium.</title>
        <authorList>
            <person name="Kim H.S."/>
            <person name="Lohmar J.M."/>
            <person name="Busman M."/>
            <person name="Brown D.W."/>
            <person name="Naumann T.A."/>
            <person name="Divon H.H."/>
            <person name="Lysoe E."/>
            <person name="Uhlig S."/>
            <person name="Proctor R.H."/>
        </authorList>
    </citation>
    <scope>NUCLEOTIDE SEQUENCE</scope>
    <source>
        <strain evidence="5">NRRL 22465</strain>
    </source>
</reference>
<evidence type="ECO:0000256" key="3">
    <source>
        <dbReference type="ARBA" id="ARBA00022842"/>
    </source>
</evidence>
<reference evidence="5" key="2">
    <citation type="submission" date="2020-05" db="EMBL/GenBank/DDBJ databases">
        <authorList>
            <person name="Kim H.-S."/>
            <person name="Proctor R.H."/>
            <person name="Brown D.W."/>
        </authorList>
    </citation>
    <scope>NUCLEOTIDE SEQUENCE</scope>
    <source>
        <strain evidence="5">NRRL 22465</strain>
    </source>
</reference>
<dbReference type="InterPro" id="IPR008949">
    <property type="entry name" value="Isoprenoid_synthase_dom_sf"/>
</dbReference>
<dbReference type="OrthoDB" id="3004402at2759"/>
<dbReference type="Proteomes" id="UP000635477">
    <property type="component" value="Unassembled WGS sequence"/>
</dbReference>
<dbReference type="GO" id="GO:0008299">
    <property type="term" value="P:isoprenoid biosynthetic process"/>
    <property type="evidence" value="ECO:0007669"/>
    <property type="project" value="UniProtKB-ARBA"/>
</dbReference>
<evidence type="ECO:0000256" key="1">
    <source>
        <dbReference type="ARBA" id="ARBA00001946"/>
    </source>
</evidence>
<comment type="caution">
    <text evidence="5">The sequence shown here is derived from an EMBL/GenBank/DDBJ whole genome shotgun (WGS) entry which is preliminary data.</text>
</comment>
<dbReference type="EMBL" id="JABEYC010001310">
    <property type="protein sequence ID" value="KAF4966447.1"/>
    <property type="molecule type" value="Genomic_DNA"/>
</dbReference>
<evidence type="ECO:0000313" key="6">
    <source>
        <dbReference type="Proteomes" id="UP000635477"/>
    </source>
</evidence>
<keyword evidence="6" id="KW-1185">Reference proteome</keyword>
<keyword evidence="3 4" id="KW-0460">Magnesium</keyword>
<dbReference type="GO" id="GO:0046872">
    <property type="term" value="F:metal ion binding"/>
    <property type="evidence" value="ECO:0007669"/>
    <property type="project" value="UniProtKB-KW"/>
</dbReference>
<gene>
    <name evidence="5" type="ORF">FZEAL_10654</name>
</gene>
<dbReference type="InterPro" id="IPR034686">
    <property type="entry name" value="Terpene_cyclase-like_2"/>
</dbReference>
<dbReference type="SUPFAM" id="SSF48576">
    <property type="entry name" value="Terpenoid synthases"/>
    <property type="match status" value="1"/>
</dbReference>
<keyword evidence="4" id="KW-0456">Lyase</keyword>
<sequence>MTTTVTEVVSTKAAATKNVVLKGVSMAVQSVDDTSSDGGSEAGAFQYRKSIKVEQARLWTSLFTPRLHALGDALCHIDNEFFLDLWPFDSNAQRQFFLDMDIPRWTAMSYAEARDSRMLTCAIKLHDLLQTQVLGSKQPLAGKPWSVIMVNSITEMETLDNKKTPEVFDALARFWRAQVSLERPNHRTLEAYLAYRDLDVGLQFCRALARWAMDITLPPDEKQWLRELGHNASAQIVLVNDLFSWEKEVLEARDCEGKIGGYLFNAIAIVMEEQGISEQAARVFLARKVQDVENNHFRLVAERAKTGKPIPPDVLRYIDCLEDMCAGNEAWSRITARYYVKDGKRQKPTEENVGFRNIPIGN</sequence>